<accession>A0A7R9A7H9</accession>
<name>A0A7R9A7H9_9CRUS</name>
<sequence length="123" mass="14032">MQMKAWLVTNVICVATIDPIISVLECRLYVFSEFPDRAKARNSRSSSRCNPARDEILRVRFGPQTEEVDARPREIPEPFGAVTRLRMRKAGSITVFPAMRLLQSSRLPSLQQTPIDFLIKKSL</sequence>
<dbReference type="Proteomes" id="UP000677054">
    <property type="component" value="Unassembled WGS sequence"/>
</dbReference>
<organism evidence="1">
    <name type="scientific">Darwinula stevensoni</name>
    <dbReference type="NCBI Taxonomy" id="69355"/>
    <lineage>
        <taxon>Eukaryota</taxon>
        <taxon>Metazoa</taxon>
        <taxon>Ecdysozoa</taxon>
        <taxon>Arthropoda</taxon>
        <taxon>Crustacea</taxon>
        <taxon>Oligostraca</taxon>
        <taxon>Ostracoda</taxon>
        <taxon>Podocopa</taxon>
        <taxon>Podocopida</taxon>
        <taxon>Darwinulocopina</taxon>
        <taxon>Darwinuloidea</taxon>
        <taxon>Darwinulidae</taxon>
        <taxon>Darwinula</taxon>
    </lineage>
</organism>
<gene>
    <name evidence="1" type="ORF">DSTB1V02_LOCUS7651</name>
</gene>
<keyword evidence="2" id="KW-1185">Reference proteome</keyword>
<dbReference type="AlphaFoldDB" id="A0A7R9A7H9"/>
<evidence type="ECO:0000313" key="1">
    <source>
        <dbReference type="EMBL" id="CAD7247826.1"/>
    </source>
</evidence>
<dbReference type="EMBL" id="CAJPEV010001600">
    <property type="protein sequence ID" value="CAG0893452.1"/>
    <property type="molecule type" value="Genomic_DNA"/>
</dbReference>
<dbReference type="EMBL" id="LR901117">
    <property type="protein sequence ID" value="CAD7247826.1"/>
    <property type="molecule type" value="Genomic_DNA"/>
</dbReference>
<evidence type="ECO:0000313" key="2">
    <source>
        <dbReference type="Proteomes" id="UP000677054"/>
    </source>
</evidence>
<reference evidence="1" key="1">
    <citation type="submission" date="2020-11" db="EMBL/GenBank/DDBJ databases">
        <authorList>
            <person name="Tran Van P."/>
        </authorList>
    </citation>
    <scope>NUCLEOTIDE SEQUENCE</scope>
</reference>
<protein>
    <submittedName>
        <fullName evidence="1">Uncharacterized protein</fullName>
    </submittedName>
</protein>
<proteinExistence type="predicted"/>